<accession>A0AAD3XV65</accession>
<proteinExistence type="predicted"/>
<name>A0AAD3XV65_NEPGR</name>
<reference evidence="2" key="1">
    <citation type="submission" date="2023-05" db="EMBL/GenBank/DDBJ databases">
        <title>Nepenthes gracilis genome sequencing.</title>
        <authorList>
            <person name="Fukushima K."/>
        </authorList>
    </citation>
    <scope>NUCLEOTIDE SEQUENCE</scope>
    <source>
        <strain evidence="2">SING2019-196</strain>
    </source>
</reference>
<dbReference type="PANTHER" id="PTHR35735:SF8">
    <property type="entry name" value="PROTEIN NIM1-INTERACTING 2"/>
    <property type="match status" value="1"/>
</dbReference>
<dbReference type="GO" id="GO:0010112">
    <property type="term" value="P:regulation of systemic acquired resistance"/>
    <property type="evidence" value="ECO:0007669"/>
    <property type="project" value="InterPro"/>
</dbReference>
<dbReference type="PANTHER" id="PTHR35735">
    <property type="entry name" value="PROTEIN NIM1-INTERACTING 2"/>
    <property type="match status" value="1"/>
</dbReference>
<dbReference type="InterPro" id="IPR034577">
    <property type="entry name" value="NIMIN-2"/>
</dbReference>
<dbReference type="EMBL" id="BSYO01000018">
    <property type="protein sequence ID" value="GMH17461.1"/>
    <property type="molecule type" value="Genomic_DNA"/>
</dbReference>
<organism evidence="2 3">
    <name type="scientific">Nepenthes gracilis</name>
    <name type="common">Slender pitcher plant</name>
    <dbReference type="NCBI Taxonomy" id="150966"/>
    <lineage>
        <taxon>Eukaryota</taxon>
        <taxon>Viridiplantae</taxon>
        <taxon>Streptophyta</taxon>
        <taxon>Embryophyta</taxon>
        <taxon>Tracheophyta</taxon>
        <taxon>Spermatophyta</taxon>
        <taxon>Magnoliopsida</taxon>
        <taxon>eudicotyledons</taxon>
        <taxon>Gunneridae</taxon>
        <taxon>Pentapetalae</taxon>
        <taxon>Caryophyllales</taxon>
        <taxon>Nepenthaceae</taxon>
        <taxon>Nepenthes</taxon>
    </lineage>
</organism>
<feature type="compositionally biased region" description="Basic residues" evidence="1">
    <location>
        <begin position="39"/>
        <end position="48"/>
    </location>
</feature>
<keyword evidence="3" id="KW-1185">Reference proteome</keyword>
<comment type="caution">
    <text evidence="2">The sequence shown here is derived from an EMBL/GenBank/DDBJ whole genome shotgun (WGS) entry which is preliminary data.</text>
</comment>
<dbReference type="AlphaFoldDB" id="A0AAD3XV65"/>
<protein>
    <submittedName>
        <fullName evidence="2">Uncharacterized protein</fullName>
    </submittedName>
</protein>
<evidence type="ECO:0000313" key="2">
    <source>
        <dbReference type="EMBL" id="GMH17461.1"/>
    </source>
</evidence>
<gene>
    <name evidence="2" type="ORF">Nepgr_019302</name>
</gene>
<evidence type="ECO:0000313" key="3">
    <source>
        <dbReference type="Proteomes" id="UP001279734"/>
    </source>
</evidence>
<evidence type="ECO:0000256" key="1">
    <source>
        <dbReference type="SAM" id="MobiDB-lite"/>
    </source>
</evidence>
<sequence>MDEKAYPNAPKILNKTKSSTFTTQSNQFRSIPHSYSRLHAMKKAANKRNRQESEETSSEDLGHEKTRQTCHGKGKSVPPPQSLPPSEHVEEFFAILRRMHFARKYLENSVLDNGRNGWTALETDLREFKGVGCGSESGKKAAEAVAAKAVINVVGLDLNSVPEAQSDSD</sequence>
<feature type="compositionally biased region" description="Polar residues" evidence="1">
    <location>
        <begin position="15"/>
        <end position="29"/>
    </location>
</feature>
<dbReference type="Proteomes" id="UP001279734">
    <property type="component" value="Unassembled WGS sequence"/>
</dbReference>
<feature type="region of interest" description="Disordered" evidence="1">
    <location>
        <begin position="1"/>
        <end position="86"/>
    </location>
</feature>